<dbReference type="EMBL" id="JAUIZM010000009">
    <property type="protein sequence ID" value="KAK1363431.1"/>
    <property type="molecule type" value="Genomic_DNA"/>
</dbReference>
<evidence type="ECO:0000259" key="2">
    <source>
        <dbReference type="SMART" id="SM00856"/>
    </source>
</evidence>
<reference evidence="3" key="1">
    <citation type="submission" date="2023-02" db="EMBL/GenBank/DDBJ databases">
        <title>Genome of toxic invasive species Heracleum sosnowskyi carries increased number of genes despite the absence of recent whole-genome duplications.</title>
        <authorList>
            <person name="Schelkunov M."/>
            <person name="Shtratnikova V."/>
            <person name="Makarenko M."/>
            <person name="Klepikova A."/>
            <person name="Omelchenko D."/>
            <person name="Novikova G."/>
            <person name="Obukhova E."/>
            <person name="Bogdanov V."/>
            <person name="Penin A."/>
            <person name="Logacheva M."/>
        </authorList>
    </citation>
    <scope>NUCLEOTIDE SEQUENCE</scope>
    <source>
        <strain evidence="3">Hsosn_3</strain>
        <tissue evidence="3">Leaf</tissue>
    </source>
</reference>
<keyword evidence="1" id="KW-1133">Transmembrane helix</keyword>
<accession>A0AAD8HBF8</accession>
<comment type="caution">
    <text evidence="3">The sequence shown here is derived from an EMBL/GenBank/DDBJ whole genome shotgun (WGS) entry which is preliminary data.</text>
</comment>
<keyword evidence="1" id="KW-0472">Membrane</keyword>
<dbReference type="SUPFAM" id="SSF101148">
    <property type="entry name" value="Plant invertase/pectin methylesterase inhibitor"/>
    <property type="match status" value="1"/>
</dbReference>
<sequence length="415" mass="47778">MDPSTETTLLENQSSSAFPKKNTPKPYILTLIFILTLFIAGVITIITVITIHSYEHAAPTPSKSIQAICSFAPYKHLCISTLSSSISANTSGDKFIHFFPTNIIFHSFKLTVYNLIHLANISNPDNIPELKECQTLLNKEVSGLDHLVASSKNLYFFTGLEVDQYVEVFDRLKTYQQACLDRLAENGSSVIDEIRINVQITRKFMFNTRAILLNRDTILDNIYGRSQSSAVDYYYDYLNEYYRKYFDWLGCEFMIIYVPHAPDYAYIPTDDPVKEAANFYQDFVRSLNLEFGPESTELRDFQQMIRDCKEHRVSVKETEFRVKTTLFEFHSRISLKLNNTVLPYLYPLLTQDDVDRANQLIYRVKLGFPIPNNKNACAAVRLFVQSFQEGETTLNEMTAEMLDVLGNRNDLIEAY</sequence>
<feature type="domain" description="Pectinesterase inhibitor" evidence="2">
    <location>
        <begin position="60"/>
        <end position="211"/>
    </location>
</feature>
<evidence type="ECO:0000256" key="1">
    <source>
        <dbReference type="SAM" id="Phobius"/>
    </source>
</evidence>
<dbReference type="InterPro" id="IPR035513">
    <property type="entry name" value="Invertase/methylesterase_inhib"/>
</dbReference>
<organism evidence="3 4">
    <name type="scientific">Heracleum sosnowskyi</name>
    <dbReference type="NCBI Taxonomy" id="360622"/>
    <lineage>
        <taxon>Eukaryota</taxon>
        <taxon>Viridiplantae</taxon>
        <taxon>Streptophyta</taxon>
        <taxon>Embryophyta</taxon>
        <taxon>Tracheophyta</taxon>
        <taxon>Spermatophyta</taxon>
        <taxon>Magnoliopsida</taxon>
        <taxon>eudicotyledons</taxon>
        <taxon>Gunneridae</taxon>
        <taxon>Pentapetalae</taxon>
        <taxon>asterids</taxon>
        <taxon>campanulids</taxon>
        <taxon>Apiales</taxon>
        <taxon>Apiaceae</taxon>
        <taxon>Apioideae</taxon>
        <taxon>apioid superclade</taxon>
        <taxon>Tordylieae</taxon>
        <taxon>Tordyliinae</taxon>
        <taxon>Heracleum</taxon>
    </lineage>
</organism>
<name>A0AAD8HBF8_9APIA</name>
<dbReference type="GO" id="GO:0004857">
    <property type="term" value="F:enzyme inhibitor activity"/>
    <property type="evidence" value="ECO:0007669"/>
    <property type="project" value="InterPro"/>
</dbReference>
<gene>
    <name evidence="3" type="ORF">POM88_038992</name>
</gene>
<keyword evidence="4" id="KW-1185">Reference proteome</keyword>
<keyword evidence="1" id="KW-0812">Transmembrane</keyword>
<feature type="transmembrane region" description="Helical" evidence="1">
    <location>
        <begin position="27"/>
        <end position="54"/>
    </location>
</feature>
<evidence type="ECO:0000313" key="4">
    <source>
        <dbReference type="Proteomes" id="UP001237642"/>
    </source>
</evidence>
<dbReference type="SMART" id="SM00856">
    <property type="entry name" value="PMEI"/>
    <property type="match status" value="1"/>
</dbReference>
<dbReference type="Proteomes" id="UP001237642">
    <property type="component" value="Unassembled WGS sequence"/>
</dbReference>
<dbReference type="Pfam" id="PF04043">
    <property type="entry name" value="PMEI"/>
    <property type="match status" value="1"/>
</dbReference>
<dbReference type="InterPro" id="IPR006501">
    <property type="entry name" value="Pectinesterase_inhib_dom"/>
</dbReference>
<proteinExistence type="predicted"/>
<dbReference type="AlphaFoldDB" id="A0AAD8HBF8"/>
<reference evidence="3" key="2">
    <citation type="submission" date="2023-05" db="EMBL/GenBank/DDBJ databases">
        <authorList>
            <person name="Schelkunov M.I."/>
        </authorList>
    </citation>
    <scope>NUCLEOTIDE SEQUENCE</scope>
    <source>
        <strain evidence="3">Hsosn_3</strain>
        <tissue evidence="3">Leaf</tissue>
    </source>
</reference>
<dbReference type="Gene3D" id="1.20.140.40">
    <property type="entry name" value="Invertase/pectin methylesterase inhibitor family protein"/>
    <property type="match status" value="1"/>
</dbReference>
<evidence type="ECO:0000313" key="3">
    <source>
        <dbReference type="EMBL" id="KAK1363431.1"/>
    </source>
</evidence>
<protein>
    <recommendedName>
        <fullName evidence="2">Pectinesterase inhibitor domain-containing protein</fullName>
    </recommendedName>
</protein>